<organism evidence="1 2">
    <name type="scientific">Hathewaya proteolytica DSM 3090</name>
    <dbReference type="NCBI Taxonomy" id="1121331"/>
    <lineage>
        <taxon>Bacteria</taxon>
        <taxon>Bacillati</taxon>
        <taxon>Bacillota</taxon>
        <taxon>Clostridia</taxon>
        <taxon>Eubacteriales</taxon>
        <taxon>Clostridiaceae</taxon>
        <taxon>Hathewaya</taxon>
    </lineage>
</organism>
<dbReference type="EMBL" id="FRAD01000005">
    <property type="protein sequence ID" value="SHJ65274.1"/>
    <property type="molecule type" value="Genomic_DNA"/>
</dbReference>
<dbReference type="RefSeq" id="WP_278319398.1">
    <property type="nucleotide sequence ID" value="NZ_FRAD01000005.1"/>
</dbReference>
<dbReference type="Proteomes" id="UP000183952">
    <property type="component" value="Unassembled WGS sequence"/>
</dbReference>
<protein>
    <submittedName>
        <fullName evidence="1">Uncharacterized protein</fullName>
    </submittedName>
</protein>
<dbReference type="AlphaFoldDB" id="A0A1M6L2B3"/>
<gene>
    <name evidence="1" type="ORF">SAMN02745248_00594</name>
</gene>
<evidence type="ECO:0000313" key="2">
    <source>
        <dbReference type="Proteomes" id="UP000183952"/>
    </source>
</evidence>
<reference evidence="1 2" key="1">
    <citation type="submission" date="2016-11" db="EMBL/GenBank/DDBJ databases">
        <authorList>
            <person name="Jaros S."/>
            <person name="Januszkiewicz K."/>
            <person name="Wedrychowicz H."/>
        </authorList>
    </citation>
    <scope>NUCLEOTIDE SEQUENCE [LARGE SCALE GENOMIC DNA]</scope>
    <source>
        <strain evidence="1 2">DSM 3090</strain>
    </source>
</reference>
<sequence length="43" mass="5398">MMGYICFICIFSILLLILYKLNHLEFNRLYKDWIKELEERDKK</sequence>
<proteinExistence type="predicted"/>
<dbReference type="STRING" id="1121331.SAMN02745248_00594"/>
<name>A0A1M6L2B3_9CLOT</name>
<keyword evidence="2" id="KW-1185">Reference proteome</keyword>
<accession>A0A1M6L2B3</accession>
<evidence type="ECO:0000313" key="1">
    <source>
        <dbReference type="EMBL" id="SHJ65274.1"/>
    </source>
</evidence>